<comment type="caution">
    <text evidence="1">The sequence shown here is derived from an EMBL/GenBank/DDBJ whole genome shotgun (WGS) entry which is preliminary data.</text>
</comment>
<reference evidence="1 2" key="1">
    <citation type="journal article" date="2016" name="Nat. Commun.">
        <title>Thousands of microbial genomes shed light on interconnected biogeochemical processes in an aquifer system.</title>
        <authorList>
            <person name="Anantharaman K."/>
            <person name="Brown C.T."/>
            <person name="Hug L.A."/>
            <person name="Sharon I."/>
            <person name="Castelle C.J."/>
            <person name="Probst A.J."/>
            <person name="Thomas B.C."/>
            <person name="Singh A."/>
            <person name="Wilkins M.J."/>
            <person name="Karaoz U."/>
            <person name="Brodie E.L."/>
            <person name="Williams K.H."/>
            <person name="Hubbard S.S."/>
            <person name="Banfield J.F."/>
        </authorList>
    </citation>
    <scope>NUCLEOTIDE SEQUENCE [LARGE SCALE GENOMIC DNA]</scope>
</reference>
<dbReference type="SUPFAM" id="SSF53067">
    <property type="entry name" value="Actin-like ATPase domain"/>
    <property type="match status" value="2"/>
</dbReference>
<sequence length="338" mass="35818">MSIGLDIGSKTIKLVELSFDGGRNILKSAGVVGFAGTSVENAQDDKSYATLVDAIKKLIHDTKVSSREVDIAIPESQSFTRVIKFPLLSDPEIASAVKWEAEQYIPIPISEAIIQHEIVERREKTSPPEVLVLLVAAPRALVEKYVNVTGQAGLTAGAVETSLIALTRSLAPANQTSVLVDMGARTTSMALAKNGQLVFSRTIPTAGAAFTRAVGQALGVPEAQADSYKMTYGLSTKQLEGKVAAAINPVFTLITEEIKKAIHYYQTELQGEMPTSVILAGGSAGLPNLVSNLTKAIGIEVVIGNPFAKVVVDPTTTKKLAAYSPLYSIATGLALRRD</sequence>
<organism evidence="1 2">
    <name type="scientific">Candidatus Woesebacteria bacterium RIFCSPLOWO2_01_FULL_44_14</name>
    <dbReference type="NCBI Taxonomy" id="1802525"/>
    <lineage>
        <taxon>Bacteria</taxon>
        <taxon>Candidatus Woeseibacteriota</taxon>
    </lineage>
</organism>
<dbReference type="PIRSF" id="PIRSF019169">
    <property type="entry name" value="PilM"/>
    <property type="match status" value="1"/>
</dbReference>
<evidence type="ECO:0008006" key="3">
    <source>
        <dbReference type="Google" id="ProtNLM"/>
    </source>
</evidence>
<name>A0A1F8BXP4_9BACT</name>
<dbReference type="STRING" id="1802525.A2975_00500"/>
<dbReference type="Pfam" id="PF11104">
    <property type="entry name" value="PilM_2"/>
    <property type="match status" value="1"/>
</dbReference>
<dbReference type="EMBL" id="MGHL01000017">
    <property type="protein sequence ID" value="OGM68837.1"/>
    <property type="molecule type" value="Genomic_DNA"/>
</dbReference>
<dbReference type="InterPro" id="IPR005883">
    <property type="entry name" value="PilM"/>
</dbReference>
<dbReference type="Proteomes" id="UP000178429">
    <property type="component" value="Unassembled WGS sequence"/>
</dbReference>
<accession>A0A1F8BXP4</accession>
<proteinExistence type="predicted"/>
<dbReference type="Gene3D" id="3.30.1490.300">
    <property type="match status" value="1"/>
</dbReference>
<dbReference type="AlphaFoldDB" id="A0A1F8BXP4"/>
<dbReference type="PANTHER" id="PTHR32432:SF3">
    <property type="entry name" value="ETHANOLAMINE UTILIZATION PROTEIN EUTJ"/>
    <property type="match status" value="1"/>
</dbReference>
<evidence type="ECO:0000313" key="1">
    <source>
        <dbReference type="EMBL" id="OGM68837.1"/>
    </source>
</evidence>
<dbReference type="Gene3D" id="3.30.420.40">
    <property type="match status" value="2"/>
</dbReference>
<dbReference type="PANTHER" id="PTHR32432">
    <property type="entry name" value="CELL DIVISION PROTEIN FTSA-RELATED"/>
    <property type="match status" value="1"/>
</dbReference>
<gene>
    <name evidence="1" type="ORF">A2975_00500</name>
</gene>
<dbReference type="NCBIfam" id="TIGR01175">
    <property type="entry name" value="pilM"/>
    <property type="match status" value="1"/>
</dbReference>
<protein>
    <recommendedName>
        <fullName evidence="3">SHS2 domain-containing protein</fullName>
    </recommendedName>
</protein>
<dbReference type="InterPro" id="IPR043129">
    <property type="entry name" value="ATPase_NBD"/>
</dbReference>
<evidence type="ECO:0000313" key="2">
    <source>
        <dbReference type="Proteomes" id="UP000178429"/>
    </source>
</evidence>
<dbReference type="InterPro" id="IPR050696">
    <property type="entry name" value="FtsA/MreB"/>
</dbReference>
<dbReference type="CDD" id="cd24049">
    <property type="entry name" value="ASKHA_NBD_PilM"/>
    <property type="match status" value="1"/>
</dbReference>